<evidence type="ECO:0000313" key="13">
    <source>
        <dbReference type="Proteomes" id="UP000023435"/>
    </source>
</evidence>
<keyword evidence="6" id="KW-0812">Transmembrane</keyword>
<organism evidence="12 13">
    <name type="scientific">Lysobacter capsici AZ78</name>
    <dbReference type="NCBI Taxonomy" id="1444315"/>
    <lineage>
        <taxon>Bacteria</taxon>
        <taxon>Pseudomonadati</taxon>
        <taxon>Pseudomonadota</taxon>
        <taxon>Gammaproteobacteria</taxon>
        <taxon>Lysobacterales</taxon>
        <taxon>Lysobacteraceae</taxon>
        <taxon>Lysobacter</taxon>
    </lineage>
</organism>
<keyword evidence="13" id="KW-1185">Reference proteome</keyword>
<keyword evidence="4" id="KW-0488">Methylation</keyword>
<comment type="caution">
    <text evidence="12">The sequence shown here is derived from an EMBL/GenBank/DDBJ whole genome shotgun (WGS) entry which is preliminary data.</text>
</comment>
<dbReference type="Pfam" id="PF12019">
    <property type="entry name" value="GspH"/>
    <property type="match status" value="1"/>
</dbReference>
<evidence type="ECO:0000256" key="6">
    <source>
        <dbReference type="ARBA" id="ARBA00022692"/>
    </source>
</evidence>
<evidence type="ECO:0000256" key="5">
    <source>
        <dbReference type="ARBA" id="ARBA00022519"/>
    </source>
</evidence>
<protein>
    <recommendedName>
        <fullName evidence="2">Type II secretion system protein H</fullName>
    </recommendedName>
    <alternativeName>
        <fullName evidence="10">General secretion pathway protein H</fullName>
    </alternativeName>
</protein>
<comment type="subcellular location">
    <subcellularLocation>
        <location evidence="1">Cell inner membrane</location>
        <topology evidence="1">Single-pass membrane protein</topology>
    </subcellularLocation>
</comment>
<comment type="similarity">
    <text evidence="9">Belongs to the GSP H family.</text>
</comment>
<evidence type="ECO:0000256" key="4">
    <source>
        <dbReference type="ARBA" id="ARBA00022481"/>
    </source>
</evidence>
<keyword evidence="3" id="KW-1003">Cell membrane</keyword>
<evidence type="ECO:0000256" key="8">
    <source>
        <dbReference type="ARBA" id="ARBA00023136"/>
    </source>
</evidence>
<evidence type="ECO:0000259" key="11">
    <source>
        <dbReference type="Pfam" id="PF12019"/>
    </source>
</evidence>
<keyword evidence="8" id="KW-0472">Membrane</keyword>
<evidence type="ECO:0000256" key="1">
    <source>
        <dbReference type="ARBA" id="ARBA00004377"/>
    </source>
</evidence>
<dbReference type="InterPro" id="IPR022346">
    <property type="entry name" value="T2SS_GspH"/>
</dbReference>
<gene>
    <name evidence="12" type="ORF">AZ78_1508</name>
</gene>
<dbReference type="InterPro" id="IPR045584">
    <property type="entry name" value="Pilin-like"/>
</dbReference>
<evidence type="ECO:0000256" key="9">
    <source>
        <dbReference type="ARBA" id="ARBA00025772"/>
    </source>
</evidence>
<dbReference type="SUPFAM" id="SSF54523">
    <property type="entry name" value="Pili subunits"/>
    <property type="match status" value="1"/>
</dbReference>
<dbReference type="EMBL" id="JAJA02000001">
    <property type="protein sequence ID" value="KWS03959.1"/>
    <property type="molecule type" value="Genomic_DNA"/>
</dbReference>
<evidence type="ECO:0000256" key="3">
    <source>
        <dbReference type="ARBA" id="ARBA00022475"/>
    </source>
</evidence>
<evidence type="ECO:0000256" key="7">
    <source>
        <dbReference type="ARBA" id="ARBA00022989"/>
    </source>
</evidence>
<sequence length="159" mass="16858">MAVPSLVSTINRNRLSGTANELVASLQYARLEAIKRNASVEVCRSADQSTCSSGSGPWAAWIVVVPDGDGNGTANDSRVLQSFQVKSPVEVRSAVGNGKFTYRPDGFARASDTPRGAFLNTSFDICIATSYPAENLRRVRLISGGRVATDSLDGNGRCS</sequence>
<dbReference type="GO" id="GO:0005886">
    <property type="term" value="C:plasma membrane"/>
    <property type="evidence" value="ECO:0007669"/>
    <property type="project" value="UniProtKB-SubCell"/>
</dbReference>
<accession>A0A108U7I5</accession>
<name>A0A108U7I5_9GAMM</name>
<dbReference type="GO" id="GO:0015628">
    <property type="term" value="P:protein secretion by the type II secretion system"/>
    <property type="evidence" value="ECO:0007669"/>
    <property type="project" value="InterPro"/>
</dbReference>
<dbReference type="AlphaFoldDB" id="A0A108U7I5"/>
<dbReference type="Proteomes" id="UP000023435">
    <property type="component" value="Unassembled WGS sequence"/>
</dbReference>
<evidence type="ECO:0000256" key="10">
    <source>
        <dbReference type="ARBA" id="ARBA00030775"/>
    </source>
</evidence>
<keyword evidence="5" id="KW-0997">Cell inner membrane</keyword>
<reference evidence="12 13" key="1">
    <citation type="journal article" date="2014" name="Genome Announc.">
        <title>Draft Genome Sequence of Lysobacter capsici AZ78, a Bacterium Antagonistic to Plant-Pathogenic Oomycetes.</title>
        <authorList>
            <person name="Puopolo G."/>
            <person name="Sonego P."/>
            <person name="Engelen K."/>
            <person name="Pertot I."/>
        </authorList>
    </citation>
    <scope>NUCLEOTIDE SEQUENCE [LARGE SCALE GENOMIC DNA]</scope>
    <source>
        <strain evidence="12 13">AZ78</strain>
    </source>
</reference>
<feature type="domain" description="General secretion pathway GspH" evidence="11">
    <location>
        <begin position="18"/>
        <end position="143"/>
    </location>
</feature>
<keyword evidence="7" id="KW-1133">Transmembrane helix</keyword>
<evidence type="ECO:0000313" key="12">
    <source>
        <dbReference type="EMBL" id="KWS03959.1"/>
    </source>
</evidence>
<dbReference type="GO" id="GO:0015627">
    <property type="term" value="C:type II protein secretion system complex"/>
    <property type="evidence" value="ECO:0007669"/>
    <property type="project" value="InterPro"/>
</dbReference>
<dbReference type="Gene3D" id="3.55.40.10">
    <property type="entry name" value="minor pseudopilin epsh domain"/>
    <property type="match status" value="1"/>
</dbReference>
<evidence type="ECO:0000256" key="2">
    <source>
        <dbReference type="ARBA" id="ARBA00021549"/>
    </source>
</evidence>
<proteinExistence type="inferred from homology"/>